<name>X0TWN1_9ZZZZ</name>
<gene>
    <name evidence="1" type="ORF">S01H1_21019</name>
</gene>
<sequence length="80" mass="9498">QSKNDALNDLVHIGVDIHFKEPHMILVYTKLNGGAIYHIPANFKDTRDLLSFVRYLKDRYRTQEVTYDAPPHIRQWIDKF</sequence>
<dbReference type="EMBL" id="BARS01011590">
    <property type="protein sequence ID" value="GAF91586.1"/>
    <property type="molecule type" value="Genomic_DNA"/>
</dbReference>
<evidence type="ECO:0000313" key="1">
    <source>
        <dbReference type="EMBL" id="GAF91586.1"/>
    </source>
</evidence>
<accession>X0TWN1</accession>
<organism evidence="1">
    <name type="scientific">marine sediment metagenome</name>
    <dbReference type="NCBI Taxonomy" id="412755"/>
    <lineage>
        <taxon>unclassified sequences</taxon>
        <taxon>metagenomes</taxon>
        <taxon>ecological metagenomes</taxon>
    </lineage>
</organism>
<feature type="non-terminal residue" evidence="1">
    <location>
        <position position="1"/>
    </location>
</feature>
<reference evidence="1" key="1">
    <citation type="journal article" date="2014" name="Front. Microbiol.">
        <title>High frequency of phylogenetically diverse reductive dehalogenase-homologous genes in deep subseafloor sedimentary metagenomes.</title>
        <authorList>
            <person name="Kawai M."/>
            <person name="Futagami T."/>
            <person name="Toyoda A."/>
            <person name="Takaki Y."/>
            <person name="Nishi S."/>
            <person name="Hori S."/>
            <person name="Arai W."/>
            <person name="Tsubouchi T."/>
            <person name="Morono Y."/>
            <person name="Uchiyama I."/>
            <person name="Ito T."/>
            <person name="Fujiyama A."/>
            <person name="Inagaki F."/>
            <person name="Takami H."/>
        </authorList>
    </citation>
    <scope>NUCLEOTIDE SEQUENCE</scope>
    <source>
        <strain evidence="1">Expedition CK06-06</strain>
    </source>
</reference>
<dbReference type="AlphaFoldDB" id="X0TWN1"/>
<protein>
    <submittedName>
        <fullName evidence="1">Uncharacterized protein</fullName>
    </submittedName>
</protein>
<proteinExistence type="predicted"/>
<comment type="caution">
    <text evidence="1">The sequence shown here is derived from an EMBL/GenBank/DDBJ whole genome shotgun (WGS) entry which is preliminary data.</text>
</comment>